<evidence type="ECO:0000313" key="7">
    <source>
        <dbReference type="Proteomes" id="UP000272771"/>
    </source>
</evidence>
<evidence type="ECO:0000256" key="3">
    <source>
        <dbReference type="ARBA" id="ARBA00022989"/>
    </source>
</evidence>
<dbReference type="GO" id="GO:0016020">
    <property type="term" value="C:membrane"/>
    <property type="evidence" value="ECO:0007669"/>
    <property type="project" value="UniProtKB-SubCell"/>
</dbReference>
<reference evidence="6 7" key="1">
    <citation type="submission" date="2018-12" db="EMBL/GenBank/DDBJ databases">
        <authorList>
            <consortium name="Pathogen Informatics"/>
        </authorList>
    </citation>
    <scope>NUCLEOTIDE SEQUENCE [LARGE SCALE GENOMIC DNA]</scope>
    <source>
        <strain evidence="6 7">NCTC12742</strain>
    </source>
</reference>
<dbReference type="PIRSF" id="PIRSF015380">
    <property type="entry name" value="Site-sp_rcmb"/>
    <property type="match status" value="1"/>
</dbReference>
<feature type="transmembrane region" description="Helical" evidence="5">
    <location>
        <begin position="438"/>
        <end position="462"/>
    </location>
</feature>
<organism evidence="6 7">
    <name type="scientific">Neisseria weaveri</name>
    <dbReference type="NCBI Taxonomy" id="28091"/>
    <lineage>
        <taxon>Bacteria</taxon>
        <taxon>Pseudomonadati</taxon>
        <taxon>Pseudomonadota</taxon>
        <taxon>Betaproteobacteria</taxon>
        <taxon>Neisseriales</taxon>
        <taxon>Neisseriaceae</taxon>
        <taxon>Neisseria</taxon>
    </lineage>
</organism>
<evidence type="ECO:0000256" key="2">
    <source>
        <dbReference type="ARBA" id="ARBA00022692"/>
    </source>
</evidence>
<keyword evidence="7" id="KW-1185">Reference proteome</keyword>
<feature type="transmembrane region" description="Helical" evidence="5">
    <location>
        <begin position="487"/>
        <end position="507"/>
    </location>
</feature>
<evidence type="ECO:0000256" key="5">
    <source>
        <dbReference type="SAM" id="Phobius"/>
    </source>
</evidence>
<proteinExistence type="predicted"/>
<keyword evidence="3 5" id="KW-1133">Transmembrane helix</keyword>
<feature type="transmembrane region" description="Helical" evidence="5">
    <location>
        <begin position="379"/>
        <end position="397"/>
    </location>
</feature>
<feature type="transmembrane region" description="Helical" evidence="5">
    <location>
        <begin position="340"/>
        <end position="359"/>
    </location>
</feature>
<feature type="transmembrane region" description="Helical" evidence="5">
    <location>
        <begin position="594"/>
        <end position="626"/>
    </location>
</feature>
<dbReference type="RefSeq" id="WP_040669859.1">
    <property type="nucleotide sequence ID" value="NZ_CAUJRG010000006.1"/>
</dbReference>
<name>A0A3S4ZJE3_9NEIS</name>
<dbReference type="OrthoDB" id="5688397at2"/>
<accession>A0A3S4ZJE3</accession>
<dbReference type="EMBL" id="LR134533">
    <property type="protein sequence ID" value="VEJ49796.1"/>
    <property type="molecule type" value="Genomic_DNA"/>
</dbReference>
<feature type="transmembrane region" description="Helical" evidence="5">
    <location>
        <begin position="546"/>
        <end position="566"/>
    </location>
</feature>
<dbReference type="Gene3D" id="1.20.1080.10">
    <property type="entry name" value="Glycerol uptake facilitator protein"/>
    <property type="match status" value="1"/>
</dbReference>
<keyword evidence="4 5" id="KW-0472">Membrane</keyword>
<evidence type="ECO:0000313" key="6">
    <source>
        <dbReference type="EMBL" id="VEJ49796.1"/>
    </source>
</evidence>
<keyword evidence="2 5" id="KW-0812">Transmembrane</keyword>
<evidence type="ECO:0000256" key="1">
    <source>
        <dbReference type="ARBA" id="ARBA00004141"/>
    </source>
</evidence>
<dbReference type="InterPro" id="IPR011385">
    <property type="entry name" value="Site-sp_rcmbase"/>
</dbReference>
<sequence>MIKITPQNLHSTLTTHLESTNFVSILDALAQFLRKGGERRAPERFNQLINILKRDEALCRVFSTRFYLWLSKVHVYPALVGLGIFSRSGFSREIGIRIYERFLPSFKDFNNLKDVFLHIFRSKHDEKWLQTISMRQWLTLHQLLSTRAESQSMETASRQIFQARLHALEMLSVWIAAEELEPDLVKIEPRLLQVDSDFVALQRETAKLVEFYQHNPNTGKHYDTAHIEVILEQCRAQVEYIRRKGTGVGAGSSVKVAHLLERLSQTLDRLDILLEIQTASNSAIAHRKTIELLKSITLAAIEQHSTHLLRRQSIKMLAKSISENTSDHGEHYITRNKSEYLGMLWSAVGGGALIALMALNKIHIGNMGFGPFWTSLLSGFNYGFGFMLIHMLHFTVATKQPAMTAARFAEQVEQNEKGRAVEIKLAKLMIDVVRSQSVAVFGNVSVAILLSALIAYGFAAYAQQPLLAADNVAYQLKSMDAVTQPTLWYAAIAGLWLFCSGIISGFFDNRANYLDLRRRLAIHPLFKKFLPPVFRLRVADYFHRHYGSLAGNFIFGMLLGLTGYFGHLLGLPLDIRHVAFSSANLGYAAVSGDIGFFMFLFSLFGVFMIGLVNLVVSFSLALTVALRSRDSRIDSIPKLISSIWQQAKANPLSLFFPVQTQNAAKNGKNDSK</sequence>
<protein>
    <submittedName>
        <fullName evidence="6">Site-specific recombinase</fullName>
    </submittedName>
</protein>
<dbReference type="InterPro" id="IPR023271">
    <property type="entry name" value="Aquaporin-like"/>
</dbReference>
<dbReference type="Pfam" id="PF10136">
    <property type="entry name" value="SpecificRecomb"/>
    <property type="match status" value="1"/>
</dbReference>
<dbReference type="AlphaFoldDB" id="A0A3S4ZJE3"/>
<dbReference type="Proteomes" id="UP000272771">
    <property type="component" value="Chromosome"/>
</dbReference>
<gene>
    <name evidence="6" type="ORF">NCTC12742_00364</name>
</gene>
<evidence type="ECO:0000256" key="4">
    <source>
        <dbReference type="ARBA" id="ARBA00023136"/>
    </source>
</evidence>
<comment type="subcellular location">
    <subcellularLocation>
        <location evidence="1">Membrane</location>
        <topology evidence="1">Multi-pass membrane protein</topology>
    </subcellularLocation>
</comment>
<dbReference type="STRING" id="28091.SAMEA3174300_01044"/>